<dbReference type="GO" id="GO:0046872">
    <property type="term" value="F:metal ion binding"/>
    <property type="evidence" value="ECO:0007669"/>
    <property type="project" value="UniProtKB-KW"/>
</dbReference>
<evidence type="ECO:0000256" key="16">
    <source>
        <dbReference type="ARBA" id="ARBA00023204"/>
    </source>
</evidence>
<evidence type="ECO:0000313" key="26">
    <source>
        <dbReference type="Proteomes" id="UP000240739"/>
    </source>
</evidence>
<evidence type="ECO:0000256" key="12">
    <source>
        <dbReference type="ARBA" id="ARBA00022840"/>
    </source>
</evidence>
<evidence type="ECO:0000313" key="25">
    <source>
        <dbReference type="EMBL" id="PTL54884.1"/>
    </source>
</evidence>
<evidence type="ECO:0000256" key="22">
    <source>
        <dbReference type="ARBA" id="ARBA00049990"/>
    </source>
</evidence>
<evidence type="ECO:0000259" key="24">
    <source>
        <dbReference type="PROSITE" id="PS50160"/>
    </source>
</evidence>
<evidence type="ECO:0000256" key="9">
    <source>
        <dbReference type="ARBA" id="ARBA00022763"/>
    </source>
</evidence>
<dbReference type="NCBIfam" id="TIGR02776">
    <property type="entry name" value="NHEJ_ligase_prk"/>
    <property type="match status" value="1"/>
</dbReference>
<evidence type="ECO:0000256" key="17">
    <source>
        <dbReference type="ARBA" id="ARBA00023211"/>
    </source>
</evidence>
<keyword evidence="12" id="KW-0067">ATP-binding</keyword>
<dbReference type="GO" id="GO:0006281">
    <property type="term" value="P:DNA repair"/>
    <property type="evidence" value="ECO:0007669"/>
    <property type="project" value="UniProtKB-KW"/>
</dbReference>
<reference evidence="25 26" key="1">
    <citation type="submission" date="2018-03" db="EMBL/GenBank/DDBJ databases">
        <title>Aquarubrobacter algicola gen. nov., sp. nov., a novel actinobacterium isolated from shallow eutrophic lake during the end of cyanobacterial harmful algal blooms.</title>
        <authorList>
            <person name="Chun S.J."/>
        </authorList>
    </citation>
    <scope>NUCLEOTIDE SEQUENCE [LARGE SCALE GENOMIC DNA]</scope>
    <source>
        <strain evidence="25 26">Seoho-28</strain>
    </source>
</reference>
<dbReference type="InterPro" id="IPR014143">
    <property type="entry name" value="NHEJ_ligase_prk"/>
</dbReference>
<keyword evidence="4" id="KW-0808">Transferase</keyword>
<feature type="domain" description="ATP-dependent DNA ligase family profile" evidence="24">
    <location>
        <begin position="288"/>
        <end position="404"/>
    </location>
</feature>
<evidence type="ECO:0000256" key="1">
    <source>
        <dbReference type="ARBA" id="ARBA00001936"/>
    </source>
</evidence>
<dbReference type="Pfam" id="PF13298">
    <property type="entry name" value="LigD_N"/>
    <property type="match status" value="1"/>
</dbReference>
<keyword evidence="18" id="KW-0511">Multifunctional enzyme</keyword>
<dbReference type="Gene3D" id="3.90.920.10">
    <property type="entry name" value="DNA primase, PRIM domain"/>
    <property type="match status" value="1"/>
</dbReference>
<evidence type="ECO:0000256" key="5">
    <source>
        <dbReference type="ARBA" id="ARBA00022695"/>
    </source>
</evidence>
<keyword evidence="3 25" id="KW-0436">Ligase</keyword>
<feature type="region of interest" description="Disordered" evidence="23">
    <location>
        <begin position="1"/>
        <end position="37"/>
    </location>
</feature>
<dbReference type="SUPFAM" id="SSF56091">
    <property type="entry name" value="DNA ligase/mRNA capping enzyme, catalytic domain"/>
    <property type="match status" value="1"/>
</dbReference>
<sequence>MSTPPADRLGGYRAKRDAAGTPEPGLGEEEGPPDGEEGRRFVLQEHHATRLHWDLRLERDGVLVSFAVPNGLPPDLGTNHLAIRTEDHPLAYLDFQGEIPRGSYGAGTMTISDRGTYEVLKWDPGKIEIHLHGERHDAQFALFVIDRDRTLDPERDGAQWMVHRMGAPEGPDAQPLPDRVAPMLARPGTLPRGDDWQFEIKWDGARVLAHSRPGQLRLRSRNGNDVTGRFPELGALQRALGEHRAVLDGEVVAFDEEGRPSFAALQRRLNVTDEGRVRRLVREQPVRYVVFDLLWLDGHDRCALPYEERRARLAALELERRSGGVVTVPEAEADGEALLEAVRALGLEGVMAKRRRAPYLPGVRSDAFTKVKLTGEMTFEIAGWTAGEGGRRGHPGALLLGLPDPDGGPLRYVGRVGSGLDERTLDELTGALAQREVDADPLAPSSGGTVAPRGARFTGPGLRCEVRFTGWTPDGVLRHPVFVRLVAPEGDGAGPAAPGAGKGTRVTAAGRELRVTNLDKPLWPDGTTKGELIGYYAQIAPVLVPHLADRPLTMRRWPDGVTGPTFFEKRAPGHRPDWVAVADVTLDGVAATQLLVQEPATLAWLGNLAAIELHTPLHRLSAEDGTAEILAFDLDPGAPATAVECARVAFLLRGMFAGLGLDAFVKSSGSKGLQVYVPLNAGAVPYAHTKAFARTVAELLAREEPGLVVSRQVKAERRGRVLVDWLQNEHGKTTVSVYSVRAAHDRPTISAPLTWDELQDLLDAGDPDAFLLGPDEVLARVAELGDVWADVLTLDQELPVP</sequence>
<dbReference type="GO" id="GO:0004527">
    <property type="term" value="F:exonuclease activity"/>
    <property type="evidence" value="ECO:0007669"/>
    <property type="project" value="UniProtKB-KW"/>
</dbReference>
<dbReference type="EMBL" id="PYYB01000004">
    <property type="protein sequence ID" value="PTL54884.1"/>
    <property type="molecule type" value="Genomic_DNA"/>
</dbReference>
<dbReference type="NCBIfam" id="TIGR02778">
    <property type="entry name" value="ligD_pol"/>
    <property type="match status" value="1"/>
</dbReference>
<dbReference type="GO" id="GO:0003677">
    <property type="term" value="F:DNA binding"/>
    <property type="evidence" value="ECO:0007669"/>
    <property type="project" value="UniProtKB-KW"/>
</dbReference>
<keyword evidence="16" id="KW-0234">DNA repair</keyword>
<keyword evidence="14" id="KW-0238">DNA-binding</keyword>
<evidence type="ECO:0000256" key="13">
    <source>
        <dbReference type="ARBA" id="ARBA00022932"/>
    </source>
</evidence>
<dbReference type="SUPFAM" id="SSF50249">
    <property type="entry name" value="Nucleic acid-binding proteins"/>
    <property type="match status" value="1"/>
</dbReference>
<keyword evidence="8" id="KW-0547">Nucleotide-binding</keyword>
<dbReference type="Gene3D" id="3.30.470.30">
    <property type="entry name" value="DNA ligase/mRNA capping enzyme"/>
    <property type="match status" value="1"/>
</dbReference>
<comment type="catalytic activity">
    <reaction evidence="20">
        <text>ATP + (deoxyribonucleotide)n-3'-hydroxyl + 5'-phospho-(deoxyribonucleotide)m = (deoxyribonucleotide)n+m + AMP + diphosphate.</text>
        <dbReference type="EC" id="6.5.1.1"/>
    </reaction>
</comment>
<dbReference type="InterPro" id="IPR014145">
    <property type="entry name" value="LigD_pol_dom"/>
</dbReference>
<comment type="similarity">
    <text evidence="21">In the C-terminal section; belongs to the ATP-dependent DNA ligase family.</text>
</comment>
<evidence type="ECO:0000256" key="10">
    <source>
        <dbReference type="ARBA" id="ARBA00022801"/>
    </source>
</evidence>
<dbReference type="PANTHER" id="PTHR42705:SF2">
    <property type="entry name" value="BIFUNCTIONAL NON-HOMOLOGOUS END JOINING PROTEIN LIGD"/>
    <property type="match status" value="1"/>
</dbReference>
<dbReference type="GO" id="GO:0003887">
    <property type="term" value="F:DNA-directed DNA polymerase activity"/>
    <property type="evidence" value="ECO:0007669"/>
    <property type="project" value="UniProtKB-KW"/>
</dbReference>
<dbReference type="InterPro" id="IPR012310">
    <property type="entry name" value="DNA_ligase_ATP-dep_cent"/>
</dbReference>
<evidence type="ECO:0000256" key="19">
    <source>
        <dbReference type="ARBA" id="ARBA00029943"/>
    </source>
</evidence>
<evidence type="ECO:0000256" key="3">
    <source>
        <dbReference type="ARBA" id="ARBA00022598"/>
    </source>
</evidence>
<keyword evidence="6" id="KW-0540">Nuclease</keyword>
<dbReference type="Gene3D" id="3.30.1490.70">
    <property type="match status" value="1"/>
</dbReference>
<comment type="similarity">
    <text evidence="22">In the N-terminal section; belongs to the LigD polymerase family.</text>
</comment>
<accession>A0A2T4UCE1</accession>
<evidence type="ECO:0000256" key="11">
    <source>
        <dbReference type="ARBA" id="ARBA00022839"/>
    </source>
</evidence>
<keyword evidence="11" id="KW-0269">Exonuclease</keyword>
<evidence type="ECO:0000256" key="7">
    <source>
        <dbReference type="ARBA" id="ARBA00022723"/>
    </source>
</evidence>
<dbReference type="CDD" id="cd07906">
    <property type="entry name" value="Adenylation_DNA_ligase_LigD_LigC"/>
    <property type="match status" value="1"/>
</dbReference>
<protein>
    <recommendedName>
        <fullName evidence="2">DNA ligase (ATP)</fullName>
        <ecNumber evidence="2">6.5.1.1</ecNumber>
    </recommendedName>
    <alternativeName>
        <fullName evidence="19">NHEJ DNA polymerase</fullName>
    </alternativeName>
</protein>
<keyword evidence="17" id="KW-0464">Manganese</keyword>
<dbReference type="NCBIfam" id="TIGR02779">
    <property type="entry name" value="NHEJ_ligase_lig"/>
    <property type="match status" value="1"/>
</dbReference>
<evidence type="ECO:0000256" key="20">
    <source>
        <dbReference type="ARBA" id="ARBA00034003"/>
    </source>
</evidence>
<dbReference type="InterPro" id="IPR012309">
    <property type="entry name" value="DNA_ligase_ATP-dep_C"/>
</dbReference>
<keyword evidence="5" id="KW-0548">Nucleotidyltransferase</keyword>
<dbReference type="EC" id="6.5.1.1" evidence="2"/>
<keyword evidence="15" id="KW-0233">DNA recombination</keyword>
<dbReference type="OrthoDB" id="9802472at2"/>
<evidence type="ECO:0000256" key="14">
    <source>
        <dbReference type="ARBA" id="ARBA00023125"/>
    </source>
</evidence>
<dbReference type="PROSITE" id="PS00697">
    <property type="entry name" value="DNA_LIGASE_A1"/>
    <property type="match status" value="1"/>
</dbReference>
<dbReference type="InterPro" id="IPR014144">
    <property type="entry name" value="LigD_PE_domain"/>
</dbReference>
<keyword evidence="10" id="KW-0378">Hydrolase</keyword>
<organism evidence="25 26">
    <name type="scientific">Paraconexibacter algicola</name>
    <dbReference type="NCBI Taxonomy" id="2133960"/>
    <lineage>
        <taxon>Bacteria</taxon>
        <taxon>Bacillati</taxon>
        <taxon>Actinomycetota</taxon>
        <taxon>Thermoleophilia</taxon>
        <taxon>Solirubrobacterales</taxon>
        <taxon>Paraconexibacteraceae</taxon>
        <taxon>Paraconexibacter</taxon>
    </lineage>
</organism>
<dbReference type="Gene3D" id="2.40.50.140">
    <property type="entry name" value="Nucleic acid-binding proteins"/>
    <property type="match status" value="1"/>
</dbReference>
<dbReference type="Proteomes" id="UP000240739">
    <property type="component" value="Unassembled WGS sequence"/>
</dbReference>
<comment type="caution">
    <text evidence="25">The sequence shown here is derived from an EMBL/GenBank/DDBJ whole genome shotgun (WGS) entry which is preliminary data.</text>
</comment>
<dbReference type="PANTHER" id="PTHR42705">
    <property type="entry name" value="BIFUNCTIONAL NON-HOMOLOGOUS END JOINING PROTEIN LIGD"/>
    <property type="match status" value="1"/>
</dbReference>
<evidence type="ECO:0000256" key="23">
    <source>
        <dbReference type="SAM" id="MobiDB-lite"/>
    </source>
</evidence>
<evidence type="ECO:0000256" key="2">
    <source>
        <dbReference type="ARBA" id="ARBA00012727"/>
    </source>
</evidence>
<dbReference type="InterPro" id="IPR016059">
    <property type="entry name" value="DNA_ligase_ATP-dep_CS"/>
</dbReference>
<gene>
    <name evidence="25" type="primary">ligD</name>
    <name evidence="25" type="ORF">C7Y72_20105</name>
</gene>
<evidence type="ECO:0000256" key="6">
    <source>
        <dbReference type="ARBA" id="ARBA00022722"/>
    </source>
</evidence>
<evidence type="ECO:0000256" key="18">
    <source>
        <dbReference type="ARBA" id="ARBA00023268"/>
    </source>
</evidence>
<name>A0A2T4UCE1_9ACTN</name>
<keyword evidence="13" id="KW-0239">DNA-directed DNA polymerase</keyword>
<dbReference type="Pfam" id="PF04679">
    <property type="entry name" value="DNA_ligase_A_C"/>
    <property type="match status" value="1"/>
</dbReference>
<keyword evidence="7" id="KW-0479">Metal-binding</keyword>
<evidence type="ECO:0000256" key="21">
    <source>
        <dbReference type="ARBA" id="ARBA00049981"/>
    </source>
</evidence>
<dbReference type="InterPro" id="IPR012340">
    <property type="entry name" value="NA-bd_OB-fold"/>
</dbReference>
<dbReference type="InterPro" id="IPR014146">
    <property type="entry name" value="LigD_ligase_dom"/>
</dbReference>
<keyword evidence="9" id="KW-0227">DNA damage</keyword>
<evidence type="ECO:0000256" key="15">
    <source>
        <dbReference type="ARBA" id="ARBA00023172"/>
    </source>
</evidence>
<comment type="cofactor">
    <cofactor evidence="1">
        <name>Mn(2+)</name>
        <dbReference type="ChEBI" id="CHEBI:29035"/>
    </cofactor>
</comment>
<dbReference type="AlphaFoldDB" id="A0A2T4UCE1"/>
<dbReference type="InterPro" id="IPR052171">
    <property type="entry name" value="NHEJ_LigD"/>
</dbReference>
<dbReference type="GO" id="GO:0006310">
    <property type="term" value="P:DNA recombination"/>
    <property type="evidence" value="ECO:0007669"/>
    <property type="project" value="UniProtKB-KW"/>
</dbReference>
<dbReference type="Pfam" id="PF21686">
    <property type="entry name" value="LigD_Prim-Pol"/>
    <property type="match status" value="1"/>
</dbReference>
<evidence type="ECO:0000256" key="8">
    <source>
        <dbReference type="ARBA" id="ARBA00022741"/>
    </source>
</evidence>
<feature type="compositionally biased region" description="Acidic residues" evidence="23">
    <location>
        <begin position="26"/>
        <end position="35"/>
    </location>
</feature>
<evidence type="ECO:0000256" key="4">
    <source>
        <dbReference type="ARBA" id="ARBA00022679"/>
    </source>
</evidence>
<dbReference type="PROSITE" id="PS50160">
    <property type="entry name" value="DNA_LIGASE_A3"/>
    <property type="match status" value="1"/>
</dbReference>
<dbReference type="Pfam" id="PF01068">
    <property type="entry name" value="DNA_ligase_A_M"/>
    <property type="match status" value="1"/>
</dbReference>
<dbReference type="GO" id="GO:0003910">
    <property type="term" value="F:DNA ligase (ATP) activity"/>
    <property type="evidence" value="ECO:0007669"/>
    <property type="project" value="UniProtKB-EC"/>
</dbReference>
<keyword evidence="26" id="KW-1185">Reference proteome</keyword>
<dbReference type="RefSeq" id="WP_107570984.1">
    <property type="nucleotide sequence ID" value="NZ_PYYB01000004.1"/>
</dbReference>
<dbReference type="GO" id="GO:0005524">
    <property type="term" value="F:ATP binding"/>
    <property type="evidence" value="ECO:0007669"/>
    <property type="project" value="UniProtKB-KW"/>
</dbReference>
<proteinExistence type="inferred from homology"/>
<dbReference type="CDD" id="cd07971">
    <property type="entry name" value="OBF_DNA_ligase_LigD"/>
    <property type="match status" value="1"/>
</dbReference>